<reference evidence="2" key="1">
    <citation type="journal article" date="2019" name="Int. J. Syst. Evol. Microbiol.">
        <title>The Global Catalogue of Microorganisms (GCM) 10K type strain sequencing project: providing services to taxonomists for standard genome sequencing and annotation.</title>
        <authorList>
            <consortium name="The Broad Institute Genomics Platform"/>
            <consortium name="The Broad Institute Genome Sequencing Center for Infectious Disease"/>
            <person name="Wu L."/>
            <person name="Ma J."/>
        </authorList>
    </citation>
    <scope>NUCLEOTIDE SEQUENCE [LARGE SCALE GENOMIC DNA]</scope>
    <source>
        <strain evidence="2">KCTC 52042</strain>
    </source>
</reference>
<keyword evidence="2" id="KW-1185">Reference proteome</keyword>
<accession>A0ABW5JKN8</accession>
<dbReference type="PANTHER" id="PTHR36842:SF1">
    <property type="entry name" value="PROTEIN TOLB"/>
    <property type="match status" value="1"/>
</dbReference>
<evidence type="ECO:0000313" key="2">
    <source>
        <dbReference type="Proteomes" id="UP001597460"/>
    </source>
</evidence>
<proteinExistence type="predicted"/>
<sequence>MQNLKRISILLLIMVAFPFIAIAQTDVRFYEYPQNHLDWYTIESEHFLVHFQEGNSRSAQVASRVAEEVYKPITDLYRYQPEEKVSIILKDREDYSNGAAYFFDNKIDIWLPALDSPLRGTNNWLRNVIAHEYVHIVQIQKGMKRSRKIPAFYLQWLSYEDVRRPDVLYGFPNGIITMPFATVNIPAWLAEGTAQYQTTGLFYETWDSHRDMILRTRILSDTYFSLDEMGTFSSKTSLERETVYNQGFAFVIYLANRFGDDVLREITQALGQKGVYSVAEAIEIATGTSGYEVFDEWITERKKFYQTAIESIQPTPSEIIESKGFFNFYPQLSPDQTKLAYLSNKGVDFGLLSLYLKDMEGEETQVAVVDTRELQDDPHSFGSKGPLLTFMETSFSFSPNSDKIAYSISKKNKYGEQYRDIFVYDIESEESERLSQSARIQFPSWNYTGDMIAAVQYEKGTQNLVLLYPDHPDSVTQLTDFQNGETIATPHWNSEGTKIWFASSNRTNRNIFLYDLTSKQVTPFLSDPYVDYRDPHTDPNSDYLYYSSNMEGIFNIYRVHLDGGDPQKLTAVTGGAFMPFIGENGTLYYSEYQADGYNIMQAKEDDLLGYSEHGFYDPVYSDDIPPLSGDFDYINKLNEFDDSDLNPFSEEVIAIADTGNYSYTLKSISEADERTFRKYDDTYTGFSYFPVLRFDNYSKENGNNGALIKNGKFGKFGENLLRDFKPGVYFSSRDVIDKLSLFGGLMVGVASQPAESIGGFFRPDRLFGLDRDAFLILEHRGLPFIERSWSPTVAVEIYNMRRNVSDGLSIEEFPCTSCLPDTVTTDIAYDIWEAGLFFRSKLSRRSLLELGITYSPYTVSTDNFYSRELKQQVSGSSSQYFRGTTLSTSYTFDYYTYSNDADIAPLGLKGYMRYQFQPSKLLEEYEIEDGALKPVFEKSNNHSTELHLRYGFKTLGDQAFQARIRGFHYFNNPGDSFYTDYVGGFLGMRSYPYFALGGSTTAFTSLSWFAPIYRGIHKQAGPYTFDKIFARFFFETGNGWRSPYDTGNSLKSGVGAELRVAMNGYYLFPLKFFVSTSYGFDSFTLTLPEDFITNSQSNRVTYGREFLFHFGLTFDFELL</sequence>
<organism evidence="1 2">
    <name type="scientific">Gracilimonas halophila</name>
    <dbReference type="NCBI Taxonomy" id="1834464"/>
    <lineage>
        <taxon>Bacteria</taxon>
        <taxon>Pseudomonadati</taxon>
        <taxon>Balneolota</taxon>
        <taxon>Balneolia</taxon>
        <taxon>Balneolales</taxon>
        <taxon>Balneolaceae</taxon>
        <taxon>Gracilimonas</taxon>
    </lineage>
</organism>
<dbReference type="PANTHER" id="PTHR36842">
    <property type="entry name" value="PROTEIN TOLB HOMOLOG"/>
    <property type="match status" value="1"/>
</dbReference>
<protein>
    <recommendedName>
        <fullName evidence="3">WD40-like Beta Propeller Repeat</fullName>
    </recommendedName>
</protein>
<evidence type="ECO:0008006" key="3">
    <source>
        <dbReference type="Google" id="ProtNLM"/>
    </source>
</evidence>
<evidence type="ECO:0000313" key="1">
    <source>
        <dbReference type="EMBL" id="MFD2532003.1"/>
    </source>
</evidence>
<gene>
    <name evidence="1" type="ORF">ACFSVN_06070</name>
</gene>
<dbReference type="RefSeq" id="WP_390300042.1">
    <property type="nucleotide sequence ID" value="NZ_JBHULI010000022.1"/>
</dbReference>
<dbReference type="SUPFAM" id="SSF82171">
    <property type="entry name" value="DPP6 N-terminal domain-like"/>
    <property type="match status" value="1"/>
</dbReference>
<dbReference type="InterPro" id="IPR011042">
    <property type="entry name" value="6-blade_b-propeller_TolB-like"/>
</dbReference>
<comment type="caution">
    <text evidence="1">The sequence shown here is derived from an EMBL/GenBank/DDBJ whole genome shotgun (WGS) entry which is preliminary data.</text>
</comment>
<name>A0ABW5JKN8_9BACT</name>
<dbReference type="Gene3D" id="2.120.10.30">
    <property type="entry name" value="TolB, C-terminal domain"/>
    <property type="match status" value="2"/>
</dbReference>
<dbReference type="EMBL" id="JBHULI010000022">
    <property type="protein sequence ID" value="MFD2532003.1"/>
    <property type="molecule type" value="Genomic_DNA"/>
</dbReference>
<dbReference type="Proteomes" id="UP001597460">
    <property type="component" value="Unassembled WGS sequence"/>
</dbReference>